<proteinExistence type="inferred from homology"/>
<gene>
    <name evidence="2" type="ordered locus">Desti_4215</name>
</gene>
<dbReference type="EMBL" id="CP003360">
    <property type="protein sequence ID" value="AFM26851.1"/>
    <property type="molecule type" value="Genomic_DNA"/>
</dbReference>
<dbReference type="InterPro" id="IPR052912">
    <property type="entry name" value="UPF0111_domain"/>
</dbReference>
<evidence type="ECO:0000256" key="1">
    <source>
        <dbReference type="ARBA" id="ARBA00008591"/>
    </source>
</evidence>
<dbReference type="SUPFAM" id="SSF109755">
    <property type="entry name" value="PhoU-like"/>
    <property type="match status" value="1"/>
</dbReference>
<evidence type="ECO:0000313" key="2">
    <source>
        <dbReference type="EMBL" id="AFM26851.1"/>
    </source>
</evidence>
<dbReference type="STRING" id="706587.Desti_4215"/>
<sequence length="203" mass="23737">MAFWKLFSGRRETDFYELLLLQAEKTLAGCAALVAFLDEQGEPETLRRLEQEADDIRRILIDELNQTFLTPMDREDIFALSRAIDDVMDHAYNTVKEMEVFEIEPNEFLFQMAELLQQGAEQLVNAIRHLKKNPNVAVEYAVRAKRIENKINDVFLAALKQLFCGHEPRIMFSYREIYRHFNRSADRVDEAANIISDIVVKMY</sequence>
<dbReference type="Proteomes" id="UP000006055">
    <property type="component" value="Chromosome"/>
</dbReference>
<dbReference type="InterPro" id="IPR038078">
    <property type="entry name" value="PhoU-like_sf"/>
</dbReference>
<protein>
    <submittedName>
        <fullName evidence="2">Phosphate transport regulator related to PhoU</fullName>
    </submittedName>
</protein>
<dbReference type="eggNOG" id="COG1392">
    <property type="taxonomic scope" value="Bacteria"/>
</dbReference>
<dbReference type="KEGG" id="dti:Desti_4215"/>
<dbReference type="InterPro" id="IPR018445">
    <property type="entry name" value="Put_Phosphate_transp_reg"/>
</dbReference>
<keyword evidence="3" id="KW-1185">Reference proteome</keyword>
<dbReference type="Gene3D" id="1.20.58.220">
    <property type="entry name" value="Phosphate transport system protein phou homolog 2, domain 2"/>
    <property type="match status" value="1"/>
</dbReference>
<comment type="similarity">
    <text evidence="1">Belongs to the UPF0111 family.</text>
</comment>
<dbReference type="PANTHER" id="PTHR37298">
    <property type="entry name" value="UPF0111 PROTEIN YKAA"/>
    <property type="match status" value="1"/>
</dbReference>
<reference evidence="3" key="1">
    <citation type="submission" date="2012-06" db="EMBL/GenBank/DDBJ databases">
        <title>Complete sequence of chromosome of Desulfomonile tiedjei DSM 6799.</title>
        <authorList>
            <person name="Lucas S."/>
            <person name="Copeland A."/>
            <person name="Lapidus A."/>
            <person name="Glavina del Rio T."/>
            <person name="Dalin E."/>
            <person name="Tice H."/>
            <person name="Bruce D."/>
            <person name="Goodwin L."/>
            <person name="Pitluck S."/>
            <person name="Peters L."/>
            <person name="Ovchinnikova G."/>
            <person name="Zeytun A."/>
            <person name="Lu M."/>
            <person name="Kyrpides N."/>
            <person name="Mavromatis K."/>
            <person name="Ivanova N."/>
            <person name="Brettin T."/>
            <person name="Detter J.C."/>
            <person name="Han C."/>
            <person name="Larimer F."/>
            <person name="Land M."/>
            <person name="Hauser L."/>
            <person name="Markowitz V."/>
            <person name="Cheng J.-F."/>
            <person name="Hugenholtz P."/>
            <person name="Woyke T."/>
            <person name="Wu D."/>
            <person name="Spring S."/>
            <person name="Schroeder M."/>
            <person name="Brambilla E."/>
            <person name="Klenk H.-P."/>
            <person name="Eisen J.A."/>
        </authorList>
    </citation>
    <scope>NUCLEOTIDE SEQUENCE [LARGE SCALE GENOMIC DNA]</scope>
    <source>
        <strain evidence="3">ATCC 49306 / DSM 6799 / DCB-1</strain>
    </source>
</reference>
<dbReference type="HOGENOM" id="CLU_086031_0_0_7"/>
<name>I4CBB0_DESTA</name>
<evidence type="ECO:0000313" key="3">
    <source>
        <dbReference type="Proteomes" id="UP000006055"/>
    </source>
</evidence>
<dbReference type="AlphaFoldDB" id="I4CBB0"/>
<dbReference type="OrthoDB" id="9797568at2"/>
<accession>I4CBB0</accession>
<dbReference type="Pfam" id="PF01865">
    <property type="entry name" value="PhoU_div"/>
    <property type="match status" value="1"/>
</dbReference>
<organism evidence="2 3">
    <name type="scientific">Desulfomonile tiedjei (strain ATCC 49306 / DSM 6799 / DCB-1)</name>
    <dbReference type="NCBI Taxonomy" id="706587"/>
    <lineage>
        <taxon>Bacteria</taxon>
        <taxon>Pseudomonadati</taxon>
        <taxon>Thermodesulfobacteriota</taxon>
        <taxon>Desulfomonilia</taxon>
        <taxon>Desulfomonilales</taxon>
        <taxon>Desulfomonilaceae</taxon>
        <taxon>Desulfomonile</taxon>
    </lineage>
</organism>
<dbReference type="RefSeq" id="WP_014811971.1">
    <property type="nucleotide sequence ID" value="NC_018025.1"/>
</dbReference>
<dbReference type="PANTHER" id="PTHR37298:SF1">
    <property type="entry name" value="UPF0111 PROTEIN YKAA"/>
    <property type="match status" value="1"/>
</dbReference>